<dbReference type="AlphaFoldDB" id="A0A8H6TNZ8"/>
<gene>
    <name evidence="2" type="ORF">HMN09_00132900</name>
</gene>
<sequence>MPPPQTEAAALRCELAALQSAILQAQCTLDDLHRAKASVEDKLRNVFFPIRRVPAEVLGEIFSHFVLVASPAHHARNTLLLVCRHWRDVALAWPSLWTHIDFDCRRLESGRSDEAILRLVCRSGRLRIDLSITLPDDLEGCRTVLRLLNPSFHRLRSLKLASNLNFTELKTRDLPSSLPVLENLSMDVLFAHSDVPIVSCQWPALRRMSLTNKTKPSGLCASFHNLTYLKMDSYSALEVRNMLQRCPTLQELHLSLVNYDFDPLPAGTLIRLAQLHTLGLAANAMSIIPELFLPVLKKLICDGMPVPDSFIGQNGDIFAELVNRSQCRVESVDIREADPYRLGWLLHRFPYASLLTVRSSAWKADSFGYLNHSLAAVEELTLEGIPHGMDMTGLVSLVEERGIAGTGRLKRVAIAVQESAASPKLLSYVQSLLDPALERGFKVYQLDG</sequence>
<dbReference type="Gene3D" id="1.20.1280.50">
    <property type="match status" value="1"/>
</dbReference>
<dbReference type="OrthoDB" id="2890556at2759"/>
<dbReference type="Proteomes" id="UP000613580">
    <property type="component" value="Unassembled WGS sequence"/>
</dbReference>
<dbReference type="SUPFAM" id="SSF52047">
    <property type="entry name" value="RNI-like"/>
    <property type="match status" value="1"/>
</dbReference>
<dbReference type="InterPro" id="IPR001810">
    <property type="entry name" value="F-box_dom"/>
</dbReference>
<keyword evidence="3" id="KW-1185">Reference proteome</keyword>
<comment type="caution">
    <text evidence="2">The sequence shown here is derived from an EMBL/GenBank/DDBJ whole genome shotgun (WGS) entry which is preliminary data.</text>
</comment>
<proteinExistence type="predicted"/>
<dbReference type="InterPro" id="IPR032675">
    <property type="entry name" value="LRR_dom_sf"/>
</dbReference>
<evidence type="ECO:0000313" key="2">
    <source>
        <dbReference type="EMBL" id="KAF7320494.1"/>
    </source>
</evidence>
<protein>
    <submittedName>
        <fullName evidence="2">F-box domain-containing protein</fullName>
    </submittedName>
</protein>
<dbReference type="SUPFAM" id="SSF81383">
    <property type="entry name" value="F-box domain"/>
    <property type="match status" value="1"/>
</dbReference>
<dbReference type="PANTHER" id="PTHR38926">
    <property type="entry name" value="F-BOX DOMAIN CONTAINING PROTEIN, EXPRESSED"/>
    <property type="match status" value="1"/>
</dbReference>
<dbReference type="Pfam" id="PF12937">
    <property type="entry name" value="F-box-like"/>
    <property type="match status" value="1"/>
</dbReference>
<dbReference type="InterPro" id="IPR036047">
    <property type="entry name" value="F-box-like_dom_sf"/>
</dbReference>
<evidence type="ECO:0000313" key="3">
    <source>
        <dbReference type="Proteomes" id="UP000613580"/>
    </source>
</evidence>
<dbReference type="EMBL" id="JACAZE010000002">
    <property type="protein sequence ID" value="KAF7320494.1"/>
    <property type="molecule type" value="Genomic_DNA"/>
</dbReference>
<dbReference type="PANTHER" id="PTHR38926:SF5">
    <property type="entry name" value="F-BOX AND LEUCINE-RICH REPEAT PROTEIN 6"/>
    <property type="match status" value="1"/>
</dbReference>
<dbReference type="Gene3D" id="3.80.10.10">
    <property type="entry name" value="Ribonuclease Inhibitor"/>
    <property type="match status" value="1"/>
</dbReference>
<evidence type="ECO:0000259" key="1">
    <source>
        <dbReference type="Pfam" id="PF12937"/>
    </source>
</evidence>
<reference evidence="2" key="1">
    <citation type="submission" date="2020-05" db="EMBL/GenBank/DDBJ databases">
        <title>Mycena genomes resolve the evolution of fungal bioluminescence.</title>
        <authorList>
            <person name="Tsai I.J."/>
        </authorList>
    </citation>
    <scope>NUCLEOTIDE SEQUENCE</scope>
    <source>
        <strain evidence="2">110903Hualien_Pintung</strain>
    </source>
</reference>
<organism evidence="2 3">
    <name type="scientific">Mycena chlorophos</name>
    <name type="common">Agaric fungus</name>
    <name type="synonym">Agaricus chlorophos</name>
    <dbReference type="NCBI Taxonomy" id="658473"/>
    <lineage>
        <taxon>Eukaryota</taxon>
        <taxon>Fungi</taxon>
        <taxon>Dikarya</taxon>
        <taxon>Basidiomycota</taxon>
        <taxon>Agaricomycotina</taxon>
        <taxon>Agaricomycetes</taxon>
        <taxon>Agaricomycetidae</taxon>
        <taxon>Agaricales</taxon>
        <taxon>Marasmiineae</taxon>
        <taxon>Mycenaceae</taxon>
        <taxon>Mycena</taxon>
    </lineage>
</organism>
<name>A0A8H6TNZ8_MYCCL</name>
<accession>A0A8H6TNZ8</accession>
<feature type="domain" description="F-box" evidence="1">
    <location>
        <begin position="51"/>
        <end position="102"/>
    </location>
</feature>